<dbReference type="CDD" id="cd17470">
    <property type="entry name" value="T3SS_Flik_C"/>
    <property type="match status" value="1"/>
</dbReference>
<reference evidence="3 4" key="1">
    <citation type="submission" date="2018-08" db="EMBL/GenBank/DDBJ databases">
        <title>Vibrio isolated from the Eastern China Marginal Seas.</title>
        <authorList>
            <person name="Li Y."/>
        </authorList>
    </citation>
    <scope>NUCLEOTIDE SEQUENCE [LARGE SCALE GENOMIC DNA]</scope>
    <source>
        <strain evidence="3 4">BEI233</strain>
    </source>
</reference>
<feature type="domain" description="Flagellar hook-length control protein-like C-terminal" evidence="2">
    <location>
        <begin position="472"/>
        <end position="555"/>
    </location>
</feature>
<name>A0A3A6Q8M9_9VIBR</name>
<protein>
    <submittedName>
        <fullName evidence="3">Flagellar hook-length control protein FliK</fullName>
    </submittedName>
</protein>
<evidence type="ECO:0000313" key="4">
    <source>
        <dbReference type="Proteomes" id="UP000273252"/>
    </source>
</evidence>
<accession>A0A3A6Q8M9</accession>
<proteinExistence type="predicted"/>
<keyword evidence="3" id="KW-0966">Cell projection</keyword>
<feature type="compositionally biased region" description="Polar residues" evidence="1">
    <location>
        <begin position="282"/>
        <end position="296"/>
    </location>
</feature>
<dbReference type="InterPro" id="IPR021136">
    <property type="entry name" value="Flagellar_hook_control-like_C"/>
</dbReference>
<dbReference type="OrthoDB" id="1792985at2"/>
<dbReference type="InterPro" id="IPR052563">
    <property type="entry name" value="FliK"/>
</dbReference>
<keyword evidence="4" id="KW-1185">Reference proteome</keyword>
<dbReference type="AlphaFoldDB" id="A0A3A6Q8M9"/>
<feature type="region of interest" description="Disordered" evidence="1">
    <location>
        <begin position="277"/>
        <end position="296"/>
    </location>
</feature>
<feature type="region of interest" description="Disordered" evidence="1">
    <location>
        <begin position="93"/>
        <end position="116"/>
    </location>
</feature>
<dbReference type="Gene3D" id="3.30.750.140">
    <property type="match status" value="1"/>
</dbReference>
<feature type="compositionally biased region" description="Polar residues" evidence="1">
    <location>
        <begin position="561"/>
        <end position="574"/>
    </location>
</feature>
<dbReference type="RefSeq" id="WP_120034071.1">
    <property type="nucleotide sequence ID" value="NZ_QVMU01000022.1"/>
</dbReference>
<organism evidence="3 4">
    <name type="scientific">Vibrio sinensis</name>
    <dbReference type="NCBI Taxonomy" id="2302434"/>
    <lineage>
        <taxon>Bacteria</taxon>
        <taxon>Pseudomonadati</taxon>
        <taxon>Pseudomonadota</taxon>
        <taxon>Gammaproteobacteria</taxon>
        <taxon>Vibrionales</taxon>
        <taxon>Vibrionaceae</taxon>
        <taxon>Vibrio</taxon>
    </lineage>
</organism>
<evidence type="ECO:0000313" key="3">
    <source>
        <dbReference type="EMBL" id="RJX67488.1"/>
    </source>
</evidence>
<dbReference type="Proteomes" id="UP000273252">
    <property type="component" value="Unassembled WGS sequence"/>
</dbReference>
<dbReference type="PANTHER" id="PTHR37533">
    <property type="entry name" value="FLAGELLAR HOOK-LENGTH CONTROL PROTEIN"/>
    <property type="match status" value="1"/>
</dbReference>
<feature type="compositionally biased region" description="Polar residues" evidence="1">
    <location>
        <begin position="98"/>
        <end position="116"/>
    </location>
</feature>
<sequence>MHINVSSVSESQKLNKLALDSSDGASELPEDKGFFSQLSAMIDGDSQKKVDEQTISVAETESELKTQDSAEELDLADDANSSEQLTSQLDSDALASDQVASTQALSETEQAQLAEQTVDESNQLLGRLDQASKALQTANGNELPPKAASAVDEQSDDFQGHAVVIGSKTSQVDAASDANSDEALAEISPLVARFVENAQDNVTSTASTQSMPIVQSVEGEHVVLESESSMVNPQAVALVGELTNGAESESTDAVLINTPSGVSGQPAGAVNEELATAGSGEATVSTNETGNSDIPASTAIENSSVANGSSTIQWGTPQTSVDDQIAQELANKARPAAVSQSVQQALNAQALAQQAQASGQAPVTSTPLTTEGQFTPQLTPNAAMMNALQSSASQEQAVLKAALGAKAAASLGQLGGADSPSTSGTEASFAQQLSQAAGPLGLNAQALNRSDQAAAQMPMTLNREMASEQVAERMQMMLSKNLKNIDIRLDPPELGRMQIRMNMNGDTASIQFTVANQQARDIIEQSMPRLREMLSQQGVQLGESSVQQQSAGQQQGRYATGNETGSGQGSSSQHAFGEENLEPDVNLDLNVTAKRDGISYYA</sequence>
<dbReference type="InterPro" id="IPR038610">
    <property type="entry name" value="FliK-like_C_sf"/>
</dbReference>
<dbReference type="PANTHER" id="PTHR37533:SF2">
    <property type="entry name" value="FLAGELLAR HOOK-LENGTH CONTROL PROTEIN"/>
    <property type="match status" value="1"/>
</dbReference>
<keyword evidence="3" id="KW-0282">Flagellum</keyword>
<feature type="region of interest" description="Disordered" evidence="1">
    <location>
        <begin position="537"/>
        <end position="583"/>
    </location>
</feature>
<evidence type="ECO:0000259" key="2">
    <source>
        <dbReference type="Pfam" id="PF02120"/>
    </source>
</evidence>
<comment type="caution">
    <text evidence="3">The sequence shown here is derived from an EMBL/GenBank/DDBJ whole genome shotgun (WGS) entry which is preliminary data.</text>
</comment>
<gene>
    <name evidence="3" type="ORF">DZ860_18000</name>
</gene>
<keyword evidence="3" id="KW-0969">Cilium</keyword>
<dbReference type="EMBL" id="QVMU01000022">
    <property type="protein sequence ID" value="RJX67488.1"/>
    <property type="molecule type" value="Genomic_DNA"/>
</dbReference>
<feature type="compositionally biased region" description="Low complexity" evidence="1">
    <location>
        <begin position="542"/>
        <end position="556"/>
    </location>
</feature>
<dbReference type="Pfam" id="PF02120">
    <property type="entry name" value="Flg_hook"/>
    <property type="match status" value="1"/>
</dbReference>
<evidence type="ECO:0000256" key="1">
    <source>
        <dbReference type="SAM" id="MobiDB-lite"/>
    </source>
</evidence>